<dbReference type="KEGG" id="kso:CKSOR_00460"/>
<dbReference type="PANTHER" id="PTHR36917">
    <property type="entry name" value="INTRACELLULAR SEPTATION PROTEIN A-RELATED"/>
    <property type="match status" value="1"/>
</dbReference>
<evidence type="ECO:0000313" key="7">
    <source>
        <dbReference type="Proteomes" id="UP000266796"/>
    </source>
</evidence>
<keyword evidence="7" id="KW-1185">Reference proteome</keyword>
<keyword evidence="1" id="KW-1003">Cell membrane</keyword>
<feature type="transmembrane region" description="Helical" evidence="5">
    <location>
        <begin position="119"/>
        <end position="139"/>
    </location>
</feature>
<dbReference type="RefSeq" id="WP_108673978.1">
    <property type="nucleotide sequence ID" value="NZ_CP025628.1"/>
</dbReference>
<dbReference type="InterPro" id="IPR006008">
    <property type="entry name" value="YciB"/>
</dbReference>
<evidence type="ECO:0000313" key="6">
    <source>
        <dbReference type="EMBL" id="AWD32572.1"/>
    </source>
</evidence>
<name>A0A3S7JA68_9PROT</name>
<evidence type="ECO:0000256" key="5">
    <source>
        <dbReference type="SAM" id="Phobius"/>
    </source>
</evidence>
<dbReference type="EMBL" id="CP025628">
    <property type="protein sequence ID" value="AWD32572.1"/>
    <property type="molecule type" value="Genomic_DNA"/>
</dbReference>
<evidence type="ECO:0000256" key="1">
    <source>
        <dbReference type="ARBA" id="ARBA00022475"/>
    </source>
</evidence>
<proteinExistence type="predicted"/>
<keyword evidence="2 5" id="KW-0812">Transmembrane</keyword>
<feature type="transmembrane region" description="Helical" evidence="5">
    <location>
        <begin position="145"/>
        <end position="167"/>
    </location>
</feature>
<feature type="transmembrane region" description="Helical" evidence="5">
    <location>
        <begin position="52"/>
        <end position="70"/>
    </location>
</feature>
<evidence type="ECO:0000256" key="4">
    <source>
        <dbReference type="ARBA" id="ARBA00023136"/>
    </source>
</evidence>
<protein>
    <submittedName>
        <fullName evidence="6">Putative intracellular septation protein A</fullName>
    </submittedName>
</protein>
<feature type="transmembrane region" description="Helical" evidence="5">
    <location>
        <begin position="25"/>
        <end position="45"/>
    </location>
</feature>
<dbReference type="GO" id="GO:0005886">
    <property type="term" value="C:plasma membrane"/>
    <property type="evidence" value="ECO:0007669"/>
    <property type="project" value="TreeGrafter"/>
</dbReference>
<organism evidence="6 7">
    <name type="scientific">Candidatus Kinetoplastidibacterium kentomonadis</name>
    <dbReference type="NCBI Taxonomy" id="1576550"/>
    <lineage>
        <taxon>Bacteria</taxon>
        <taxon>Pseudomonadati</taxon>
        <taxon>Pseudomonadota</taxon>
        <taxon>Betaproteobacteria</taxon>
        <taxon>Candidatus Kinetoplastidibacterium</taxon>
    </lineage>
</organism>
<dbReference type="AlphaFoldDB" id="A0A3S7JA68"/>
<dbReference type="Pfam" id="PF04279">
    <property type="entry name" value="IspA"/>
    <property type="match status" value="1"/>
</dbReference>
<sequence>MPLKILNYLLPLTTILVSYQYYQDIYITTQLILLVTLCQMLFILVSKKSFDILNIISFAVILIFGILTLYTKNHIYIKLKPTFIYILLSLYLYINYIYKNNIFINIIDIHIVNKLYISWIGFFILLSIINIFIAFSGYFSESQWIFFKTCGIILITLIFTMLQYYFLIKN</sequence>
<reference evidence="6 7" key="1">
    <citation type="journal article" date="2018" name="Parasitology">
        <title>The reduced genome of Candidatus Kinetoplastibacterium sorsogonicusi, the endosymbiont of Kentomonas sorsogonicus (Trypanosomatidae): loss of the haem-synthesis pathway.</title>
        <authorList>
            <person name="Silva F.M."/>
            <person name="Kostygov A.Y."/>
            <person name="Spodareva V.V."/>
            <person name="Butenko A."/>
            <person name="Tossou R."/>
            <person name="Lukes J."/>
            <person name="Yurchenko V."/>
            <person name="Alves J.M.P."/>
        </authorList>
    </citation>
    <scope>NUCLEOTIDE SEQUENCE [LARGE SCALE GENOMIC DNA]</scope>
    <source>
        <strain evidence="6 7">MF-08</strain>
    </source>
</reference>
<evidence type="ECO:0000256" key="2">
    <source>
        <dbReference type="ARBA" id="ARBA00022692"/>
    </source>
</evidence>
<feature type="transmembrane region" description="Helical" evidence="5">
    <location>
        <begin position="82"/>
        <end position="98"/>
    </location>
</feature>
<evidence type="ECO:0000256" key="3">
    <source>
        <dbReference type="ARBA" id="ARBA00022989"/>
    </source>
</evidence>
<keyword evidence="3 5" id="KW-1133">Transmembrane helix</keyword>
<keyword evidence="4 5" id="KW-0472">Membrane</keyword>
<gene>
    <name evidence="6" type="primary">yciB</name>
    <name evidence="6" type="ORF">CKSOR_00460</name>
</gene>
<dbReference type="OrthoDB" id="9788219at2"/>
<accession>A0A3S7JA68</accession>
<dbReference type="Proteomes" id="UP000266796">
    <property type="component" value="Chromosome"/>
</dbReference>
<dbReference type="PANTHER" id="PTHR36917:SF1">
    <property type="entry name" value="INNER MEMBRANE-SPANNING PROTEIN YCIB"/>
    <property type="match status" value="1"/>
</dbReference>